<reference evidence="2 3" key="1">
    <citation type="submission" date="2024-06" db="EMBL/GenBank/DDBJ databases">
        <title>Complete genome of Phlyctema vagabunda strain 19-DSS-EL-015.</title>
        <authorList>
            <person name="Fiorenzani C."/>
        </authorList>
    </citation>
    <scope>NUCLEOTIDE SEQUENCE [LARGE SCALE GENOMIC DNA]</scope>
    <source>
        <strain evidence="2 3">19-DSS-EL-015</strain>
    </source>
</reference>
<dbReference type="PANTHER" id="PTHR31834:SF9">
    <property type="entry name" value="INITIATION-SPECIFIC ALPHA-1,6-MANNOSYLTRANSFERASE"/>
    <property type="match status" value="1"/>
</dbReference>
<dbReference type="Proteomes" id="UP001629113">
    <property type="component" value="Unassembled WGS sequence"/>
</dbReference>
<dbReference type="InterPro" id="IPR007577">
    <property type="entry name" value="GlycoTrfase_DXD_sugar-bd_CS"/>
</dbReference>
<dbReference type="InterPro" id="IPR039367">
    <property type="entry name" value="Och1-like"/>
</dbReference>
<protein>
    <submittedName>
        <fullName evidence="2">Initiation-specific alpha-1,6-mannosyltransferase 1</fullName>
    </submittedName>
</protein>
<keyword evidence="1" id="KW-0472">Membrane</keyword>
<dbReference type="Gene3D" id="3.90.550.20">
    <property type="match status" value="1"/>
</dbReference>
<keyword evidence="3" id="KW-1185">Reference proteome</keyword>
<keyword evidence="1" id="KW-0812">Transmembrane</keyword>
<gene>
    <name evidence="2" type="ORF">PVAG01_02067</name>
</gene>
<proteinExistence type="predicted"/>
<dbReference type="PANTHER" id="PTHR31834">
    <property type="entry name" value="INITIATION-SPECIFIC ALPHA-1,6-MANNOSYLTRANSFERASE"/>
    <property type="match status" value="1"/>
</dbReference>
<evidence type="ECO:0000256" key="1">
    <source>
        <dbReference type="SAM" id="Phobius"/>
    </source>
</evidence>
<organism evidence="2 3">
    <name type="scientific">Phlyctema vagabunda</name>
    <dbReference type="NCBI Taxonomy" id="108571"/>
    <lineage>
        <taxon>Eukaryota</taxon>
        <taxon>Fungi</taxon>
        <taxon>Dikarya</taxon>
        <taxon>Ascomycota</taxon>
        <taxon>Pezizomycotina</taxon>
        <taxon>Leotiomycetes</taxon>
        <taxon>Helotiales</taxon>
        <taxon>Dermateaceae</taxon>
        <taxon>Phlyctema</taxon>
    </lineage>
</organism>
<feature type="transmembrane region" description="Helical" evidence="1">
    <location>
        <begin position="12"/>
        <end position="30"/>
    </location>
</feature>
<evidence type="ECO:0000313" key="3">
    <source>
        <dbReference type="Proteomes" id="UP001629113"/>
    </source>
</evidence>
<name>A0ABR4PPQ4_9HELO</name>
<keyword evidence="1" id="KW-1133">Transmembrane helix</keyword>
<dbReference type="Pfam" id="PF04488">
    <property type="entry name" value="Gly_transf_sug"/>
    <property type="match status" value="1"/>
</dbReference>
<accession>A0ABR4PPQ4</accession>
<evidence type="ECO:0000313" key="2">
    <source>
        <dbReference type="EMBL" id="KAL3425276.1"/>
    </source>
</evidence>
<dbReference type="EMBL" id="JBFCZG010000002">
    <property type="protein sequence ID" value="KAL3425276.1"/>
    <property type="molecule type" value="Genomic_DNA"/>
</dbReference>
<comment type="caution">
    <text evidence="2">The sequence shown here is derived from an EMBL/GenBank/DDBJ whole genome shotgun (WGS) entry which is preliminary data.</text>
</comment>
<sequence>MHLVRRGLRSLRSTPCNVVALLILLLIYIFHPPSTIKSPSEPRRQKSTHDSTPTYEHLSPYRALADHAFESSLEAQLTALEKHVGQAGTEANQTVWQIGTRDEAEMWAQWRKQWHIGDPEWKYELLTTSEADAAPILSLYSDIPEVTNAYADFPALRTDLLRYLILWYHGGFFAEVDTWPRVALKFCSPIVQVTSGRHNISLMVGVEIDEPYLNPETKAVWKWSRSFGFGQAVVWAPRRFDPILRRAIVRAITHMKMQAWMQDQQEPESVWRRFFGRRRISNMGEVSGSSMLTDCVLDVLSETLRQDHAIRDREAGLERRVTWKHFRKLEQPVWIDPEETEARQLADLDMRGLAVLPINIWASGQRHSRSGSFEMDEACVDHVFGRTPAGMHKGFMNRIFGW</sequence>